<keyword evidence="1" id="KW-0812">Transmembrane</keyword>
<evidence type="ECO:0000313" key="3">
    <source>
        <dbReference type="Proteomes" id="UP000295645"/>
    </source>
</evidence>
<evidence type="ECO:0000313" key="2">
    <source>
        <dbReference type="EMBL" id="TCV95758.1"/>
    </source>
</evidence>
<feature type="transmembrane region" description="Helical" evidence="1">
    <location>
        <begin position="348"/>
        <end position="372"/>
    </location>
</feature>
<feature type="transmembrane region" description="Helical" evidence="1">
    <location>
        <begin position="250"/>
        <end position="272"/>
    </location>
</feature>
<keyword evidence="1" id="KW-0472">Membrane</keyword>
<name>A0A4R3YVC1_9GAMM</name>
<dbReference type="Proteomes" id="UP000295645">
    <property type="component" value="Unassembled WGS sequence"/>
</dbReference>
<gene>
    <name evidence="2" type="ORF">EC912_102102</name>
</gene>
<evidence type="ECO:0008006" key="4">
    <source>
        <dbReference type="Google" id="ProtNLM"/>
    </source>
</evidence>
<sequence length="684" mass="75701">MHPISHPHSAHGHMESGWAWRWATPLVVLLVGFWFVPLAQTCHLACVPGDLGDARFNSVVLEHFYRWVTGSDRSLMSPSFFYPMPGTLTFSDNHLGTAWLYSVIRSLGWDRYAAFDLWYLSGYLANFIVCHVVLRKLRFSPLASALGAFAFTFPLPVIATHGHAQLTFRCLIPAGLLLWQRFRETGEWRWLGWLAFATVAQFYIAIYLGYFMLLLIGVWAVAQWMVEGYGPQYWFGQWRQWKEPVTRRQLIRAVTMIVMAALALIWLMHPYLHYSKVYAFQRAPEEIVTMLPRPQSYLLADASTIWGDLSRRFVTSVPMRPEQQMFFGIGILGLVVVALIHSTLRMRWVALVSVLLLAVLTLSVGGHSLYMVIARLPGITSVRAVSRIVVVMTLPVALLVAIGVDAMSSVRTNWKILGAALVVIMIGESGATTTIKLDIEQARGRISHLASELPSPMPARAIVFNPLRTDVASYDSELDGVILAQDKGLPTLNGYSGNIPPGYDPRGDKGPCRQASDRLDSAKAFFAQRLKKPFPNGAAEPIVIVGQTSCSEGVLSEVPVNEISGISLRIESLQRVGDSYRVTVAIANGSLHALAAWSAPNPLRLSWQKVGDQTPIDPDGWIPRVDIGGDSDIMPAETRRVTFIVPATAGEHGHLVVSAVLEGRLWLHDRGVAPASAELNELVP</sequence>
<feature type="transmembrane region" description="Helical" evidence="1">
    <location>
        <begin position="416"/>
        <end position="435"/>
    </location>
</feature>
<proteinExistence type="predicted"/>
<evidence type="ECO:0000256" key="1">
    <source>
        <dbReference type="SAM" id="Phobius"/>
    </source>
</evidence>
<dbReference type="AlphaFoldDB" id="A0A4R3YVC1"/>
<dbReference type="OrthoDB" id="8878859at2"/>
<feature type="transmembrane region" description="Helical" evidence="1">
    <location>
        <begin position="141"/>
        <end position="160"/>
    </location>
</feature>
<keyword evidence="3" id="KW-1185">Reference proteome</keyword>
<feature type="transmembrane region" description="Helical" evidence="1">
    <location>
        <begin position="194"/>
        <end position="222"/>
    </location>
</feature>
<dbReference type="EMBL" id="SMCS01000002">
    <property type="protein sequence ID" value="TCV95758.1"/>
    <property type="molecule type" value="Genomic_DNA"/>
</dbReference>
<dbReference type="RefSeq" id="WP_132142000.1">
    <property type="nucleotide sequence ID" value="NZ_SMCS01000002.1"/>
</dbReference>
<feature type="transmembrane region" description="Helical" evidence="1">
    <location>
        <begin position="117"/>
        <end position="134"/>
    </location>
</feature>
<feature type="transmembrane region" description="Helical" evidence="1">
    <location>
        <begin position="384"/>
        <end position="404"/>
    </location>
</feature>
<reference evidence="2 3" key="1">
    <citation type="submission" date="2019-03" db="EMBL/GenBank/DDBJ databases">
        <title>Above-ground endophytic microbial communities from plants in different locations in the United States.</title>
        <authorList>
            <person name="Frank C."/>
        </authorList>
    </citation>
    <scope>NUCLEOTIDE SEQUENCE [LARGE SCALE GENOMIC DNA]</scope>
    <source>
        <strain evidence="2 3">LP_13_YM</strain>
    </source>
</reference>
<keyword evidence="1" id="KW-1133">Transmembrane helix</keyword>
<comment type="caution">
    <text evidence="2">The sequence shown here is derived from an EMBL/GenBank/DDBJ whole genome shotgun (WGS) entry which is preliminary data.</text>
</comment>
<feature type="transmembrane region" description="Helical" evidence="1">
    <location>
        <begin position="325"/>
        <end position="342"/>
    </location>
</feature>
<accession>A0A4R3YVC1</accession>
<protein>
    <recommendedName>
        <fullName evidence="4">4-amino-4-deoxy-L-arabinose transferase-like glycosyltransferase</fullName>
    </recommendedName>
</protein>
<organism evidence="2 3">
    <name type="scientific">Luteibacter rhizovicinus</name>
    <dbReference type="NCBI Taxonomy" id="242606"/>
    <lineage>
        <taxon>Bacteria</taxon>
        <taxon>Pseudomonadati</taxon>
        <taxon>Pseudomonadota</taxon>
        <taxon>Gammaproteobacteria</taxon>
        <taxon>Lysobacterales</taxon>
        <taxon>Rhodanobacteraceae</taxon>
        <taxon>Luteibacter</taxon>
    </lineage>
</organism>